<accession>A0ABS7KXY1</accession>
<proteinExistence type="predicted"/>
<organism evidence="2 3">
    <name type="scientific">Clostridium sardiniense</name>
    <name type="common">Clostridium absonum</name>
    <dbReference type="NCBI Taxonomy" id="29369"/>
    <lineage>
        <taxon>Bacteria</taxon>
        <taxon>Bacillati</taxon>
        <taxon>Bacillota</taxon>
        <taxon>Clostridia</taxon>
        <taxon>Eubacteriales</taxon>
        <taxon>Clostridiaceae</taxon>
        <taxon>Clostridium</taxon>
    </lineage>
</organism>
<evidence type="ECO:0000313" key="3">
    <source>
        <dbReference type="Proteomes" id="UP001299068"/>
    </source>
</evidence>
<dbReference type="EMBL" id="JAIKTU010000005">
    <property type="protein sequence ID" value="MBY0755422.1"/>
    <property type="molecule type" value="Genomic_DNA"/>
</dbReference>
<evidence type="ECO:0000259" key="1">
    <source>
        <dbReference type="Pfam" id="PF09860"/>
    </source>
</evidence>
<sequence>MGKKVVDIERYLNNEKKIVVWPSKRNAKNIILEYLITKFEYERYYSEKEVNEVIKLWSNLDDFVLLRRELFDNKFLLRESDGSKYWKNIERINKS</sequence>
<gene>
    <name evidence="2" type="ORF">K5V21_08125</name>
</gene>
<dbReference type="Pfam" id="PF09860">
    <property type="entry name" value="DUF2087"/>
    <property type="match status" value="1"/>
</dbReference>
<dbReference type="InterPro" id="IPR018656">
    <property type="entry name" value="DUF2087"/>
</dbReference>
<evidence type="ECO:0000313" key="2">
    <source>
        <dbReference type="EMBL" id="MBY0755422.1"/>
    </source>
</evidence>
<keyword evidence="3" id="KW-1185">Reference proteome</keyword>
<feature type="domain" description="DUF2087" evidence="1">
    <location>
        <begin position="18"/>
        <end position="86"/>
    </location>
</feature>
<name>A0ABS7KXY1_CLOSR</name>
<reference evidence="2 3" key="1">
    <citation type="journal article" date="2021" name="Cell Host Microbe">
        <title>in vivo commensal control of Clostridioides difficile virulence.</title>
        <authorList>
            <person name="Girinathan B.P."/>
            <person name="Dibenedetto N."/>
            <person name="Worley J.N."/>
            <person name="Peltier J."/>
            <person name="Arrieta-Ortiz M.L."/>
            <person name="Rupa Christinal Immanuel S."/>
            <person name="Lavin R."/>
            <person name="Delaney M.L."/>
            <person name="Cummins C."/>
            <person name="Hoffmann M."/>
            <person name="Luo Y."/>
            <person name="Gonzalez-Escalona N."/>
            <person name="Allard M."/>
            <person name="Onderdonk A.B."/>
            <person name="Gerber G.K."/>
            <person name="Sonenshein A.L."/>
            <person name="Baliga N."/>
            <person name="Dupuy B."/>
            <person name="Bry L."/>
        </authorList>
    </citation>
    <scope>NUCLEOTIDE SEQUENCE [LARGE SCALE GENOMIC DNA]</scope>
    <source>
        <strain evidence="2 3">DSM 599</strain>
    </source>
</reference>
<protein>
    <submittedName>
        <fullName evidence="2">DUF2087 domain-containing protein</fullName>
    </submittedName>
</protein>
<comment type="caution">
    <text evidence="2">The sequence shown here is derived from an EMBL/GenBank/DDBJ whole genome shotgun (WGS) entry which is preliminary data.</text>
</comment>
<dbReference type="RefSeq" id="WP_221860688.1">
    <property type="nucleotide sequence ID" value="NZ_JAIKTU010000005.1"/>
</dbReference>
<dbReference type="Proteomes" id="UP001299068">
    <property type="component" value="Unassembled WGS sequence"/>
</dbReference>